<organism evidence="2">
    <name type="scientific">Trypanosoma vivax (strain Y486)</name>
    <dbReference type="NCBI Taxonomy" id="1055687"/>
    <lineage>
        <taxon>Eukaryota</taxon>
        <taxon>Discoba</taxon>
        <taxon>Euglenozoa</taxon>
        <taxon>Kinetoplastea</taxon>
        <taxon>Metakinetoplastina</taxon>
        <taxon>Trypanosomatida</taxon>
        <taxon>Trypanosomatidae</taxon>
        <taxon>Trypanosoma</taxon>
        <taxon>Duttonella</taxon>
    </lineage>
</organism>
<feature type="compositionally biased region" description="Low complexity" evidence="1">
    <location>
        <begin position="313"/>
        <end position="333"/>
    </location>
</feature>
<accession>G0U8H5</accession>
<feature type="compositionally biased region" description="Basic residues" evidence="1">
    <location>
        <begin position="500"/>
        <end position="512"/>
    </location>
</feature>
<evidence type="ECO:0000313" key="2">
    <source>
        <dbReference type="EMBL" id="CCC53901.1"/>
    </source>
</evidence>
<evidence type="ECO:0000256" key="1">
    <source>
        <dbReference type="SAM" id="MobiDB-lite"/>
    </source>
</evidence>
<reference evidence="2" key="1">
    <citation type="journal article" date="2012" name="Proc. Natl. Acad. Sci. U.S.A.">
        <title>Antigenic diversity is generated by distinct evolutionary mechanisms in African trypanosome species.</title>
        <authorList>
            <person name="Jackson A.P."/>
            <person name="Berry A."/>
            <person name="Aslett M."/>
            <person name="Allison H.C."/>
            <person name="Burton P."/>
            <person name="Vavrova-Anderson J."/>
            <person name="Brown R."/>
            <person name="Browne H."/>
            <person name="Corton N."/>
            <person name="Hauser H."/>
            <person name="Gamble J."/>
            <person name="Gilderthorp R."/>
            <person name="Marcello L."/>
            <person name="McQuillan J."/>
            <person name="Otto T.D."/>
            <person name="Quail M.A."/>
            <person name="Sanders M.J."/>
            <person name="van Tonder A."/>
            <person name="Ginger M.L."/>
            <person name="Field M.C."/>
            <person name="Barry J.D."/>
            <person name="Hertz-Fowler C."/>
            <person name="Berriman M."/>
        </authorList>
    </citation>
    <scope>NUCLEOTIDE SEQUENCE</scope>
    <source>
        <strain evidence="2">Y486</strain>
    </source>
</reference>
<proteinExistence type="predicted"/>
<dbReference type="OMA" id="HISCAGG"/>
<feature type="compositionally biased region" description="Acidic residues" evidence="1">
    <location>
        <begin position="263"/>
        <end position="302"/>
    </location>
</feature>
<name>G0U8H5_TRYVY</name>
<sequence length="512" mass="53488">MLSSLIRRTAPPRAALASAVAFHTAFAPLSSSLTITSGDAFSAEAEVDEHHISCAGGAHSVAGPLSMPARTSVGGGSGGVRRNHNSGNGAPQVLGGDALPVVGDPRVHIWRDEEELLRASMERLKAERELANMRRRCEDELCALRDGLKVREGQVERFVRRATLAGACKSQCLRTAACGSNVSNEVATTSRVALSDTGGGSHTVVSSGRSYARPHFEEVADGLEISAAALMEDDDDDDVVKKNGEEGASKESAGTEKEKGGDEKEEDDDEGEEEAGEGEEEEEEAETEDNDGEGEEEEEEEQEAPRSKRGRKAATSTAASAPKSSSTSNGSKTVRLAAGKNATKRTSSGSSIKGKGTVPVARASQQKGKKEKATPLQKNGAKDVARSKSNAKSSDNKKWRVNSSSRERTTTRGGKVGSRGGRPAADEMIIVGGKNSTKSGKGPVGKKLKAKPDKQQSAPAKGKGEVIAKVRGGVAGRRSATGKGRGDVIGKGRGGASTKHSSKSKQSPPKRR</sequence>
<feature type="compositionally biased region" description="Basic and acidic residues" evidence="1">
    <location>
        <begin position="239"/>
        <end position="262"/>
    </location>
</feature>
<feature type="region of interest" description="Disordered" evidence="1">
    <location>
        <begin position="231"/>
        <end position="512"/>
    </location>
</feature>
<protein>
    <submittedName>
        <fullName evidence="2">Uncharacterized protein</fullName>
    </submittedName>
</protein>
<dbReference type="VEuPathDB" id="TriTrypDB:TvY486_1113850"/>
<feature type="region of interest" description="Disordered" evidence="1">
    <location>
        <begin position="63"/>
        <end position="97"/>
    </location>
</feature>
<feature type="compositionally biased region" description="Low complexity" evidence="1">
    <location>
        <begin position="344"/>
        <end position="357"/>
    </location>
</feature>
<gene>
    <name evidence="2" type="ORF">TVY486_1113850</name>
</gene>
<dbReference type="AlphaFoldDB" id="G0U8H5"/>
<dbReference type="EMBL" id="HE573027">
    <property type="protein sequence ID" value="CCC53901.1"/>
    <property type="molecule type" value="Genomic_DNA"/>
</dbReference>